<feature type="chain" id="PRO_5030056682" evidence="4">
    <location>
        <begin position="23"/>
        <end position="171"/>
    </location>
</feature>
<evidence type="ECO:0000256" key="1">
    <source>
        <dbReference type="ARBA" id="ARBA00009091"/>
    </source>
</evidence>
<evidence type="ECO:0000256" key="4">
    <source>
        <dbReference type="SAM" id="SignalP"/>
    </source>
</evidence>
<dbReference type="GO" id="GO:0005829">
    <property type="term" value="C:cytosol"/>
    <property type="evidence" value="ECO:0007669"/>
    <property type="project" value="TreeGrafter"/>
</dbReference>
<reference evidence="5 6" key="1">
    <citation type="submission" date="2018-07" db="EMBL/GenBank/DDBJ databases">
        <title>Freshwater and sediment microbial communities from various areas in North America, analyzing microbe dynamics in response to fracking.</title>
        <authorList>
            <person name="Lamendella R."/>
        </authorList>
    </citation>
    <scope>NUCLEOTIDE SEQUENCE [LARGE SCALE GENOMIC DNA]</scope>
    <source>
        <strain evidence="5 6">160A</strain>
    </source>
</reference>
<evidence type="ECO:0000256" key="2">
    <source>
        <dbReference type="ARBA" id="ARBA00022729"/>
    </source>
</evidence>
<organism evidence="5 6">
    <name type="scientific">Marinilabilia salmonicolor</name>
    <dbReference type="NCBI Taxonomy" id="989"/>
    <lineage>
        <taxon>Bacteria</taxon>
        <taxon>Pseudomonadati</taxon>
        <taxon>Bacteroidota</taxon>
        <taxon>Bacteroidia</taxon>
        <taxon>Marinilabiliales</taxon>
        <taxon>Marinilabiliaceae</taxon>
        <taxon>Marinilabilia</taxon>
    </lineage>
</organism>
<evidence type="ECO:0000256" key="3">
    <source>
        <dbReference type="SAM" id="Coils"/>
    </source>
</evidence>
<keyword evidence="6" id="KW-1185">Reference proteome</keyword>
<dbReference type="PANTHER" id="PTHR35089">
    <property type="entry name" value="CHAPERONE PROTEIN SKP"/>
    <property type="match status" value="1"/>
</dbReference>
<dbReference type="GO" id="GO:0050821">
    <property type="term" value="P:protein stabilization"/>
    <property type="evidence" value="ECO:0007669"/>
    <property type="project" value="TreeGrafter"/>
</dbReference>
<dbReference type="InterPro" id="IPR024930">
    <property type="entry name" value="Skp_dom_sf"/>
</dbReference>
<name>A0A2T0XNV5_9BACT</name>
<dbReference type="STRING" id="1168289.GCA_000259075_02726"/>
<dbReference type="Proteomes" id="UP000252733">
    <property type="component" value="Unassembled WGS sequence"/>
</dbReference>
<sequence length="171" mass="19529">MKKVTTTSLIAVLLFLSLGLNAQNLKFGHVNVQEVMQVMPEFKQMQQDLEGEYDRLENQLATMQEDYKKMEQEYMETAESMSAVVRQQKEQQLMETSQKIQAFYQSTQQQLSQKQQQLQQPIMEKLQKAIGEVGEEGGFIYIFAANSGATVYQSEQSVDVTSQVKTKLGIN</sequence>
<dbReference type="AlphaFoldDB" id="A0A2T0XNV5"/>
<proteinExistence type="inferred from homology"/>
<accession>A0A2T0XNV5</accession>
<protein>
    <submittedName>
        <fullName evidence="5">Periplasmic chaperone for outer membrane proteins Skp</fullName>
    </submittedName>
</protein>
<dbReference type="SUPFAM" id="SSF111384">
    <property type="entry name" value="OmpH-like"/>
    <property type="match status" value="1"/>
</dbReference>
<evidence type="ECO:0000313" key="5">
    <source>
        <dbReference type="EMBL" id="RCW29328.1"/>
    </source>
</evidence>
<dbReference type="GO" id="GO:0051082">
    <property type="term" value="F:unfolded protein binding"/>
    <property type="evidence" value="ECO:0007669"/>
    <property type="project" value="InterPro"/>
</dbReference>
<dbReference type="Gene3D" id="3.30.910.20">
    <property type="entry name" value="Skp domain"/>
    <property type="match status" value="1"/>
</dbReference>
<feature type="signal peptide" evidence="4">
    <location>
        <begin position="1"/>
        <end position="22"/>
    </location>
</feature>
<comment type="caution">
    <text evidence="5">The sequence shown here is derived from an EMBL/GenBank/DDBJ whole genome shotgun (WGS) entry which is preliminary data.</text>
</comment>
<dbReference type="RefSeq" id="WP_106152580.1">
    <property type="nucleotide sequence ID" value="NZ_PVTS01000005.1"/>
</dbReference>
<feature type="coiled-coil region" evidence="3">
    <location>
        <begin position="39"/>
        <end position="80"/>
    </location>
</feature>
<dbReference type="SMART" id="SM00935">
    <property type="entry name" value="OmpH"/>
    <property type="match status" value="1"/>
</dbReference>
<dbReference type="OrthoDB" id="1524711at2"/>
<keyword evidence="3" id="KW-0175">Coiled coil</keyword>
<dbReference type="InterPro" id="IPR005632">
    <property type="entry name" value="Chaperone_Skp"/>
</dbReference>
<keyword evidence="2 4" id="KW-0732">Signal</keyword>
<dbReference type="Pfam" id="PF03938">
    <property type="entry name" value="OmpH"/>
    <property type="match status" value="1"/>
</dbReference>
<evidence type="ECO:0000313" key="6">
    <source>
        <dbReference type="Proteomes" id="UP000252733"/>
    </source>
</evidence>
<dbReference type="EMBL" id="QPIZ01000029">
    <property type="protein sequence ID" value="RCW29328.1"/>
    <property type="molecule type" value="Genomic_DNA"/>
</dbReference>
<dbReference type="PANTHER" id="PTHR35089:SF1">
    <property type="entry name" value="CHAPERONE PROTEIN SKP"/>
    <property type="match status" value="1"/>
</dbReference>
<comment type="similarity">
    <text evidence="1">Belongs to the Skp family.</text>
</comment>
<gene>
    <name evidence="5" type="ORF">DFO77_12952</name>
</gene>